<accession>A0A1H3FJI2</accession>
<protein>
    <recommendedName>
        <fullName evidence="5">PGF-pre-PGF domain-containing protein</fullName>
    </recommendedName>
</protein>
<evidence type="ECO:0000256" key="2">
    <source>
        <dbReference type="SAM" id="Phobius"/>
    </source>
</evidence>
<organism evidence="3 4">
    <name type="scientific">Halopenitus persicus</name>
    <dbReference type="NCBI Taxonomy" id="1048396"/>
    <lineage>
        <taxon>Archaea</taxon>
        <taxon>Methanobacteriati</taxon>
        <taxon>Methanobacteriota</taxon>
        <taxon>Stenosarchaea group</taxon>
        <taxon>Halobacteria</taxon>
        <taxon>Halobacteriales</taxon>
        <taxon>Haloferacaceae</taxon>
        <taxon>Halopenitus</taxon>
    </lineage>
</organism>
<keyword evidence="2" id="KW-1133">Transmembrane helix</keyword>
<feature type="compositionally biased region" description="Gly residues" evidence="1">
    <location>
        <begin position="677"/>
        <end position="693"/>
    </location>
</feature>
<gene>
    <name evidence="3" type="ORF">SAMN05216564_10289</name>
</gene>
<dbReference type="AlphaFoldDB" id="A0A1H3FJI2"/>
<keyword evidence="2" id="KW-0472">Membrane</keyword>
<keyword evidence="4" id="KW-1185">Reference proteome</keyword>
<feature type="compositionally biased region" description="Low complexity" evidence="1">
    <location>
        <begin position="1155"/>
        <end position="1166"/>
    </location>
</feature>
<feature type="transmembrane region" description="Helical" evidence="2">
    <location>
        <begin position="1173"/>
        <end position="1193"/>
    </location>
</feature>
<reference evidence="4" key="1">
    <citation type="submission" date="2016-10" db="EMBL/GenBank/DDBJ databases">
        <authorList>
            <person name="Varghese N."/>
            <person name="Submissions S."/>
        </authorList>
    </citation>
    <scope>NUCLEOTIDE SEQUENCE [LARGE SCALE GENOMIC DNA]</scope>
    <source>
        <strain evidence="4">DC30,IBRC 10041,KCTC 4046</strain>
    </source>
</reference>
<keyword evidence="2" id="KW-0812">Transmembrane</keyword>
<dbReference type="EMBL" id="FNPC01000002">
    <property type="protein sequence ID" value="SDX91212.1"/>
    <property type="molecule type" value="Genomic_DNA"/>
</dbReference>
<feature type="compositionally biased region" description="Acidic residues" evidence="1">
    <location>
        <begin position="655"/>
        <end position="664"/>
    </location>
</feature>
<feature type="region of interest" description="Disordered" evidence="1">
    <location>
        <begin position="1144"/>
        <end position="1166"/>
    </location>
</feature>
<dbReference type="InterPro" id="IPR013783">
    <property type="entry name" value="Ig-like_fold"/>
</dbReference>
<evidence type="ECO:0000313" key="3">
    <source>
        <dbReference type="EMBL" id="SDX91212.1"/>
    </source>
</evidence>
<evidence type="ECO:0000256" key="1">
    <source>
        <dbReference type="SAM" id="MobiDB-lite"/>
    </source>
</evidence>
<name>A0A1H3FJI2_9EURY</name>
<feature type="region of interest" description="Disordered" evidence="1">
    <location>
        <begin position="620"/>
        <end position="704"/>
    </location>
</feature>
<evidence type="ECO:0008006" key="5">
    <source>
        <dbReference type="Google" id="ProtNLM"/>
    </source>
</evidence>
<sequence>MRGRTNADGSRAAVVLLVVVLVGASLQFAGLAGAATNVSISPSDADANATGVTYNATGDLQLGNQDTLQDVDVHLEPADVGAVGSGDVDLFINGVEYTDGFTEFSASDGTVEFKLSSSRNVNDGDTVRIEVADVTNPADDFTANATLHDTGDTQFEEFEDAVSIDTSASIGYEDLAFNDTHTDGNDTTVEVGENLTVSAVVNNTGEQSGTYNASLVVDGSVVRWENGTVAADSTTTVDFVTDFGDAGTYDVTIDDLAAREVTVVGSTTIVDGAAAPDPVEPGRTVDNQLVHVEVANVSQDGDTDTHYVEFPNELADGLSPNSADANATSITSSVNLVDGFDGDGVDDTLRFATSGDGGGAIDLNLTVDTGVSYPDREDAFEIDARTVDSSGATTTRQDVETIITGTAISNYDASNPDGRELAVSFDSTEQLADVTIDVTNASGTTVATFTESNLTETDEGDTWAYNGSQVLDADGSYDVTLEQAVDGDGNDVSDGETDAVRIGAQGVAIVDGTVDPASVDPGETVNNQVVTVTLANVSADGDTDTHYVAFPNELADGLSVNGASVNGSASIAQSAELVDGRDGDGVDDTVRFQTDVDGGGTVDLNTTVDVSVDYPDAETSYGIDATVEDSSGGDAGPREVATVDAGTGTTGSGDDTTDGTDDSGDGTTGDSGDDGTDGSGSDGTGDSGGGASGGDPLPPTVSGFDVEIDGQDVTVTAVVDARADALTVDLAGATVDRLRIEDFTREREDGTYVYSADVDAGDGATVVATLQRVTSATGSVEPDRVASATAGPRPSSFAGSPFVGADDSRHTLAVRIAENASVVGQPLDRVSVGYSDAFLATGGDLSSVSDDQNVERLLVVAANGSVRARLGGTDEVTVDTTAGTVDADLSTVDGERRPTIRAGDRIVVGLEPVTNPRTAGRYDTTVTLTSTAGLTHDLSTSVRIRDPAAVQAVDTGIVLPDAERTAAVSDAERTAAVSDAERTAASYGSTLTVEPLIVESQDGVVGSVQPIDAEAQLSDDGRAIAEFEETPTIESVVVESTDGAVGPVQAVVPSNRSAFIDDRSRPVVTTMILDRPVFAEDAEATLRVRLSLAELDGRAADHTIVRYDEDADEWRQLDTNVAERGNGTVTLDATTTSTSSFAVLGPAADRGGDTGSTPAPAGDAPDDSASSLLPAWLLWLLLLGIVLAALVAARRRE</sequence>
<dbReference type="Gene3D" id="2.60.40.10">
    <property type="entry name" value="Immunoglobulins"/>
    <property type="match status" value="1"/>
</dbReference>
<evidence type="ECO:0000313" key="4">
    <source>
        <dbReference type="Proteomes" id="UP000199079"/>
    </source>
</evidence>
<dbReference type="OrthoDB" id="271491at2157"/>
<dbReference type="RefSeq" id="WP_176819428.1">
    <property type="nucleotide sequence ID" value="NZ_FNPC01000002.1"/>
</dbReference>
<dbReference type="Proteomes" id="UP000199079">
    <property type="component" value="Unassembled WGS sequence"/>
</dbReference>
<proteinExistence type="predicted"/>